<dbReference type="GO" id="GO:0005576">
    <property type="term" value="C:extracellular region"/>
    <property type="evidence" value="ECO:0007669"/>
    <property type="project" value="UniProtKB-SubCell"/>
</dbReference>
<dbReference type="InterPro" id="IPR011042">
    <property type="entry name" value="6-blade_b-propeller_TolB-like"/>
</dbReference>
<sequence>MNQIGNCSALQLVQFVEIDEYNRMWIVDVGRLEIFTDTPRNLCPAKIVVVDLMNGNRMERVYEFPHSIVPRDSNAIRDTQIAFTSRYDCFAYISNINPTQTSGLIIYDFKNNDAWTAVHPSMFVDPDKQNITIEGTILVAPFGITGLGLSPRSTQFSTLYFSKVAGDRLYRVNTNILKNKEKLKQNPMLSHPTLKILV</sequence>
<comment type="subcellular location">
    <subcellularLocation>
        <location evidence="1">Secreted</location>
    </subcellularLocation>
</comment>
<dbReference type="Proteomes" id="UP000094527">
    <property type="component" value="Unassembled WGS sequence"/>
</dbReference>
<dbReference type="Pfam" id="PF03022">
    <property type="entry name" value="MRJP"/>
    <property type="match status" value="1"/>
</dbReference>
<evidence type="ECO:0000256" key="1">
    <source>
        <dbReference type="ARBA" id="ARBA00004613"/>
    </source>
</evidence>
<proteinExistence type="inferred from homology"/>
<comment type="caution">
    <text evidence="4">The sequence shown here is derived from an EMBL/GenBank/DDBJ whole genome shotgun (WGS) entry which is preliminary data.</text>
</comment>
<organism evidence="4 5">
    <name type="scientific">Orchesella cincta</name>
    <name type="common">Springtail</name>
    <name type="synonym">Podura cincta</name>
    <dbReference type="NCBI Taxonomy" id="48709"/>
    <lineage>
        <taxon>Eukaryota</taxon>
        <taxon>Metazoa</taxon>
        <taxon>Ecdysozoa</taxon>
        <taxon>Arthropoda</taxon>
        <taxon>Hexapoda</taxon>
        <taxon>Collembola</taxon>
        <taxon>Entomobryomorpha</taxon>
        <taxon>Entomobryoidea</taxon>
        <taxon>Orchesellidae</taxon>
        <taxon>Orchesellinae</taxon>
        <taxon>Orchesella</taxon>
    </lineage>
</organism>
<dbReference type="PANTHER" id="PTHR10009">
    <property type="entry name" value="PROTEIN YELLOW-RELATED"/>
    <property type="match status" value="1"/>
</dbReference>
<keyword evidence="3" id="KW-0964">Secreted</keyword>
<dbReference type="EMBL" id="LJIJ01005473">
    <property type="protein sequence ID" value="ODM87369.1"/>
    <property type="molecule type" value="Genomic_DNA"/>
</dbReference>
<accession>A0A1D2M325</accession>
<dbReference type="InterPro" id="IPR017996">
    <property type="entry name" value="MRJP/yellow-related"/>
</dbReference>
<reference evidence="4 5" key="1">
    <citation type="journal article" date="2016" name="Genome Biol. Evol.">
        <title>Gene Family Evolution Reflects Adaptation to Soil Environmental Stressors in the Genome of the Collembolan Orchesella cincta.</title>
        <authorList>
            <person name="Faddeeva-Vakhrusheva A."/>
            <person name="Derks M.F."/>
            <person name="Anvar S.Y."/>
            <person name="Agamennone V."/>
            <person name="Suring W."/>
            <person name="Smit S."/>
            <person name="van Straalen N.M."/>
            <person name="Roelofs D."/>
        </authorList>
    </citation>
    <scope>NUCLEOTIDE SEQUENCE [LARGE SCALE GENOMIC DNA]</scope>
    <source>
        <tissue evidence="4">Mixed pool</tissue>
    </source>
</reference>
<keyword evidence="5" id="KW-1185">Reference proteome</keyword>
<dbReference type="OMA" id="RTNIFET"/>
<protein>
    <submittedName>
        <fullName evidence="4">Protein yellow</fullName>
    </submittedName>
</protein>
<name>A0A1D2M325_ORCCI</name>
<dbReference type="Gene3D" id="2.120.10.30">
    <property type="entry name" value="TolB, C-terminal domain"/>
    <property type="match status" value="1"/>
</dbReference>
<comment type="similarity">
    <text evidence="2">Belongs to the major royal jelly protein family.</text>
</comment>
<evidence type="ECO:0000313" key="5">
    <source>
        <dbReference type="Proteomes" id="UP000094527"/>
    </source>
</evidence>
<gene>
    <name evidence="4" type="ORF">Ocin01_19313</name>
</gene>
<dbReference type="AlphaFoldDB" id="A0A1D2M325"/>
<evidence type="ECO:0000313" key="4">
    <source>
        <dbReference type="EMBL" id="ODM87369.1"/>
    </source>
</evidence>
<dbReference type="OrthoDB" id="9977471at2759"/>
<dbReference type="PANTHER" id="PTHR10009:SF18">
    <property type="entry name" value="PROTEIN YELLOW-LIKE PROTEIN"/>
    <property type="match status" value="1"/>
</dbReference>
<evidence type="ECO:0000256" key="3">
    <source>
        <dbReference type="ARBA" id="ARBA00022525"/>
    </source>
</evidence>
<evidence type="ECO:0000256" key="2">
    <source>
        <dbReference type="ARBA" id="ARBA00009127"/>
    </source>
</evidence>